<keyword evidence="4" id="KW-0966">Cell projection</keyword>
<name>A0A8J6DWY1_GALPY</name>
<reference evidence="8" key="1">
    <citation type="journal article" date="2021" name="Evol. Appl.">
        <title>The genome of the Pyrenean desman and the effects of bottlenecks and inbreeding on the genomic landscape of an endangered species.</title>
        <authorList>
            <person name="Escoda L."/>
            <person name="Castresana J."/>
        </authorList>
    </citation>
    <scope>NUCLEOTIDE SEQUENCE</scope>
    <source>
        <strain evidence="8">IBE-C5619</strain>
    </source>
</reference>
<comment type="caution">
    <text evidence="8">The sequence shown here is derived from an EMBL/GenBank/DDBJ whole genome shotgun (WGS) entry which is preliminary data.</text>
</comment>
<keyword evidence="3" id="KW-0969">Cilium</keyword>
<dbReference type="PANTHER" id="PTHR14952">
    <property type="entry name" value="ROPPORIN-1-LIKE PROTEIN"/>
    <property type="match status" value="1"/>
</dbReference>
<evidence type="ECO:0000256" key="7">
    <source>
        <dbReference type="SAM" id="MobiDB-lite"/>
    </source>
</evidence>
<protein>
    <recommendedName>
        <fullName evidence="6">Ropporin-1-like protein</fullName>
    </recommendedName>
</protein>
<evidence type="ECO:0000313" key="8">
    <source>
        <dbReference type="EMBL" id="KAG8523719.1"/>
    </source>
</evidence>
<evidence type="ECO:0000313" key="9">
    <source>
        <dbReference type="Proteomes" id="UP000700334"/>
    </source>
</evidence>
<keyword evidence="9" id="KW-1185">Reference proteome</keyword>
<gene>
    <name evidence="8" type="ORF">J0S82_002506</name>
</gene>
<evidence type="ECO:0000256" key="3">
    <source>
        <dbReference type="ARBA" id="ARBA00023069"/>
    </source>
</evidence>
<feature type="region of interest" description="Disordered" evidence="7">
    <location>
        <begin position="1"/>
        <end position="54"/>
    </location>
</feature>
<evidence type="ECO:0000256" key="2">
    <source>
        <dbReference type="ARBA" id="ARBA00022846"/>
    </source>
</evidence>
<evidence type="ECO:0000256" key="1">
    <source>
        <dbReference type="ARBA" id="ARBA00004230"/>
    </source>
</evidence>
<dbReference type="SUPFAM" id="SSF47391">
    <property type="entry name" value="Dimerization-anchoring domain of cAMP-dependent PK regulatory subunit"/>
    <property type="match status" value="1"/>
</dbReference>
<dbReference type="EMBL" id="JAGFMF010011402">
    <property type="protein sequence ID" value="KAG8523719.1"/>
    <property type="molecule type" value="Genomic_DNA"/>
</dbReference>
<sequence length="355" mass="39086">PQIRDLCSAPKPGPVPTRALSGPAPDSSPSPRNRAAPTAFFPQHTGSSQPGLGLRTAMPLPDTMFCAQQIHIPPELPDILKQFTKAAIRTQPADVLQWVSARVRLGPAGVHPAASPGGECYVNAAERRSSLWQLCRRLGCPSVVFVQTDSAEVALGRKLQLCVVKPNSPFICEVVYMRQDFFSAMYNATLNNIAVFVLEGQDYPALSRGDPLPVKDRIEMPVATQKIDTGLTQGLLKVLHKQCSHKPYVELADLEQKWKNLCLPVEKFRALLQLDPCDNKIEWMKFLALGCSMLGGSLNSAMKHLCEILTLDPEGGPARIPFETFSYVYRYLSGLDRDVSEKDTESYLATLRGNL</sequence>
<dbReference type="AlphaFoldDB" id="A0A8J6DWY1"/>
<comment type="similarity">
    <text evidence="5">Belongs to the ropporin family.</text>
</comment>
<keyword evidence="2" id="KW-0282">Flagellum</keyword>
<dbReference type="OrthoDB" id="10067602at2759"/>
<accession>A0A8J6DWY1</accession>
<dbReference type="CDD" id="cd23019">
    <property type="entry name" value="DD_ROP"/>
    <property type="match status" value="1"/>
</dbReference>
<dbReference type="InterPro" id="IPR047844">
    <property type="entry name" value="ROP_DD"/>
</dbReference>
<evidence type="ECO:0000256" key="5">
    <source>
        <dbReference type="ARBA" id="ARBA00035651"/>
    </source>
</evidence>
<dbReference type="Proteomes" id="UP000700334">
    <property type="component" value="Unassembled WGS sequence"/>
</dbReference>
<dbReference type="PANTHER" id="PTHR14952:SF14">
    <property type="entry name" value="ROPPORIN-1-LIKE PROTEIN"/>
    <property type="match status" value="1"/>
</dbReference>
<feature type="non-terminal residue" evidence="8">
    <location>
        <position position="355"/>
    </location>
</feature>
<comment type="subcellular location">
    <subcellularLocation>
        <location evidence="1">Cell projection</location>
        <location evidence="1">Cilium</location>
        <location evidence="1">Flagellum</location>
    </subcellularLocation>
</comment>
<organism evidence="8 9">
    <name type="scientific">Galemys pyrenaicus</name>
    <name type="common">Iberian desman</name>
    <name type="synonym">Pyrenean desman</name>
    <dbReference type="NCBI Taxonomy" id="202257"/>
    <lineage>
        <taxon>Eukaryota</taxon>
        <taxon>Metazoa</taxon>
        <taxon>Chordata</taxon>
        <taxon>Craniata</taxon>
        <taxon>Vertebrata</taxon>
        <taxon>Euteleostomi</taxon>
        <taxon>Mammalia</taxon>
        <taxon>Eutheria</taxon>
        <taxon>Laurasiatheria</taxon>
        <taxon>Eulipotyphla</taxon>
        <taxon>Talpidae</taxon>
        <taxon>Galemys</taxon>
    </lineage>
</organism>
<dbReference type="GO" id="GO:0031514">
    <property type="term" value="C:motile cilium"/>
    <property type="evidence" value="ECO:0007669"/>
    <property type="project" value="UniProtKB-SubCell"/>
</dbReference>
<evidence type="ECO:0000256" key="4">
    <source>
        <dbReference type="ARBA" id="ARBA00023273"/>
    </source>
</evidence>
<proteinExistence type="inferred from homology"/>
<dbReference type="Gene3D" id="1.20.890.10">
    <property type="entry name" value="cAMP-dependent protein kinase regulatory subunit, dimerization-anchoring domain"/>
    <property type="match status" value="1"/>
</dbReference>
<evidence type="ECO:0000256" key="6">
    <source>
        <dbReference type="ARBA" id="ARBA00040933"/>
    </source>
</evidence>